<proteinExistence type="predicted"/>
<feature type="compositionally biased region" description="Basic residues" evidence="1">
    <location>
        <begin position="1"/>
        <end position="10"/>
    </location>
</feature>
<feature type="region of interest" description="Disordered" evidence="1">
    <location>
        <begin position="40"/>
        <end position="105"/>
    </location>
</feature>
<evidence type="ECO:0000256" key="1">
    <source>
        <dbReference type="SAM" id="MobiDB-lite"/>
    </source>
</evidence>
<dbReference type="EMBL" id="HBUE01127101">
    <property type="protein sequence ID" value="CAG6495019.1"/>
    <property type="molecule type" value="Transcribed_RNA"/>
</dbReference>
<evidence type="ECO:0000313" key="2">
    <source>
        <dbReference type="EMBL" id="CAG6495019.1"/>
    </source>
</evidence>
<feature type="compositionally biased region" description="Basic and acidic residues" evidence="1">
    <location>
        <begin position="79"/>
        <end position="88"/>
    </location>
</feature>
<name>A0A8D8CLN4_CULPI</name>
<dbReference type="EMBL" id="HBUE01173491">
    <property type="protein sequence ID" value="CAG6516516.1"/>
    <property type="molecule type" value="Transcribed_RNA"/>
</dbReference>
<dbReference type="EMBL" id="HBUE01278961">
    <property type="protein sequence ID" value="CAG6568015.1"/>
    <property type="molecule type" value="Transcribed_RNA"/>
</dbReference>
<dbReference type="AlphaFoldDB" id="A0A8D8CLN4"/>
<protein>
    <submittedName>
        <fullName evidence="2">(northern house mosquito) hypothetical protein</fullName>
    </submittedName>
</protein>
<organism evidence="2">
    <name type="scientific">Culex pipiens</name>
    <name type="common">House mosquito</name>
    <dbReference type="NCBI Taxonomy" id="7175"/>
    <lineage>
        <taxon>Eukaryota</taxon>
        <taxon>Metazoa</taxon>
        <taxon>Ecdysozoa</taxon>
        <taxon>Arthropoda</taxon>
        <taxon>Hexapoda</taxon>
        <taxon>Insecta</taxon>
        <taxon>Pterygota</taxon>
        <taxon>Neoptera</taxon>
        <taxon>Endopterygota</taxon>
        <taxon>Diptera</taxon>
        <taxon>Nematocera</taxon>
        <taxon>Culicoidea</taxon>
        <taxon>Culicidae</taxon>
        <taxon>Culicinae</taxon>
        <taxon>Culicini</taxon>
        <taxon>Culex</taxon>
        <taxon>Culex</taxon>
    </lineage>
</organism>
<accession>A0A8D8CLN4</accession>
<feature type="region of interest" description="Disordered" evidence="1">
    <location>
        <begin position="1"/>
        <end position="21"/>
    </location>
</feature>
<sequence length="105" mass="11477">MSNRFVHHPKGYSNLGRQGQGHDYQVQGKVFRLGGEELLHPSAGTETRRSEHRSVGVGVRRPEVVPNAGIGPSKVTRSAGEENHESTGRGHPLADQPRKIPPRLS</sequence>
<reference evidence="2" key="1">
    <citation type="submission" date="2021-05" db="EMBL/GenBank/DDBJ databases">
        <authorList>
            <person name="Alioto T."/>
            <person name="Alioto T."/>
            <person name="Gomez Garrido J."/>
        </authorList>
    </citation>
    <scope>NUCLEOTIDE SEQUENCE</scope>
</reference>